<dbReference type="InterPro" id="IPR024311">
    <property type="entry name" value="Lipocalin-like"/>
</dbReference>
<dbReference type="PROSITE" id="PS51257">
    <property type="entry name" value="PROKAR_LIPOPROTEIN"/>
    <property type="match status" value="1"/>
</dbReference>
<gene>
    <name evidence="3" type="ORF">SanaruYs_21540</name>
</gene>
<feature type="transmembrane region" description="Helical" evidence="1">
    <location>
        <begin position="20"/>
        <end position="39"/>
    </location>
</feature>
<sequence>MTRQNCVDINSMNYSLIKNYLIMPAVLIILLSGCSHKNISTQLPTFEHSSTAKLLINKHWLEGDVLLTEHPDTTVRNITLQFPAPERDDILILRDDGTYLYDEGATRDKPNDKRIFSHGTWQVVEQNKQLLLTANGSINTYDILEITDSTLVLKLNITQRSRSYAYTLYFNMIEGDEGSN</sequence>
<organism evidence="3 4">
    <name type="scientific">Chryseotalea sanaruensis</name>
    <dbReference type="NCBI Taxonomy" id="2482724"/>
    <lineage>
        <taxon>Bacteria</taxon>
        <taxon>Pseudomonadati</taxon>
        <taxon>Bacteroidota</taxon>
        <taxon>Cytophagia</taxon>
        <taxon>Cytophagales</taxon>
        <taxon>Chryseotaleaceae</taxon>
        <taxon>Chryseotalea</taxon>
    </lineage>
</organism>
<proteinExistence type="predicted"/>
<comment type="caution">
    <text evidence="3">The sequence shown here is derived from an EMBL/GenBank/DDBJ whole genome shotgun (WGS) entry which is preliminary data.</text>
</comment>
<feature type="domain" description="Lipocalin-like" evidence="2">
    <location>
        <begin position="84"/>
        <end position="153"/>
    </location>
</feature>
<accession>A0A401UAJ0</accession>
<keyword evidence="1" id="KW-0812">Transmembrane</keyword>
<dbReference type="Proteomes" id="UP000288227">
    <property type="component" value="Unassembled WGS sequence"/>
</dbReference>
<evidence type="ECO:0000259" key="2">
    <source>
        <dbReference type="Pfam" id="PF13648"/>
    </source>
</evidence>
<keyword evidence="1" id="KW-1133">Transmembrane helix</keyword>
<dbReference type="Pfam" id="PF13648">
    <property type="entry name" value="Lipocalin_4"/>
    <property type="match status" value="1"/>
</dbReference>
<name>A0A401UAJ0_9BACT</name>
<dbReference type="AlphaFoldDB" id="A0A401UAJ0"/>
<evidence type="ECO:0000313" key="4">
    <source>
        <dbReference type="Proteomes" id="UP000288227"/>
    </source>
</evidence>
<protein>
    <recommendedName>
        <fullName evidence="2">Lipocalin-like domain-containing protein</fullName>
    </recommendedName>
</protein>
<keyword evidence="4" id="KW-1185">Reference proteome</keyword>
<evidence type="ECO:0000256" key="1">
    <source>
        <dbReference type="SAM" id="Phobius"/>
    </source>
</evidence>
<reference evidence="3 4" key="1">
    <citation type="submission" date="2018-11" db="EMBL/GenBank/DDBJ databases">
        <title>Chryseotalea sanarue gen. nov., sp., nov., a member of the family Cytophagaceae, isolated from a brackish lake in Hamamatsu Japan.</title>
        <authorList>
            <person name="Maejima Y."/>
            <person name="Iino T."/>
            <person name="Muraguchi Y."/>
            <person name="Fukuda K."/>
            <person name="Ohkuma M."/>
            <person name="Moriuchi R."/>
            <person name="Dohra H."/>
            <person name="Kimbara K."/>
            <person name="Shintani M."/>
        </authorList>
    </citation>
    <scope>NUCLEOTIDE SEQUENCE [LARGE SCALE GENOMIC DNA]</scope>
    <source>
        <strain evidence="3 4">Ys</strain>
    </source>
</reference>
<dbReference type="EMBL" id="BHXQ01000004">
    <property type="protein sequence ID" value="GCC51923.1"/>
    <property type="molecule type" value="Genomic_DNA"/>
</dbReference>
<keyword evidence="1" id="KW-0472">Membrane</keyword>
<evidence type="ECO:0000313" key="3">
    <source>
        <dbReference type="EMBL" id="GCC51923.1"/>
    </source>
</evidence>